<reference evidence="2 3" key="1">
    <citation type="submission" date="2015-07" db="EMBL/GenBank/DDBJ databases">
        <title>The genome of the fungus Escovopsis weberi, a specialized disease agent of ant agriculture.</title>
        <authorList>
            <person name="de Man T.J."/>
            <person name="Stajich J.E."/>
            <person name="Kubicek C.P."/>
            <person name="Chenthamara K."/>
            <person name="Atanasova L."/>
            <person name="Druzhinina I.S."/>
            <person name="Birnbaum S."/>
            <person name="Barribeau S.M."/>
            <person name="Teiling C."/>
            <person name="Suen G."/>
            <person name="Currie C."/>
            <person name="Gerardo N.M."/>
        </authorList>
    </citation>
    <scope>NUCLEOTIDE SEQUENCE [LARGE SCALE GENOMIC DNA]</scope>
</reference>
<proteinExistence type="predicted"/>
<dbReference type="EMBL" id="LGSR01000002">
    <property type="protein sequence ID" value="KOS23291.1"/>
    <property type="molecule type" value="Genomic_DNA"/>
</dbReference>
<feature type="region of interest" description="Disordered" evidence="1">
    <location>
        <begin position="1"/>
        <end position="37"/>
    </location>
</feature>
<dbReference type="OrthoDB" id="10256743at2759"/>
<sequence>MAIPVPLDASDEAAPSAPEQPTAAAPESYDDDDDDSSAVMPSLIELEEEHMSAEIPLVTMLGPRPHPIVVHLHEFDVNDVSSAIKPLVIGVEEKPVGAEVPLVMTLPHRPAPVVINLGHHDDNDDNDDNDDSSAGARRKKALHIGHPLSRLAQANKKIGMIDDSRSQLRSRLKTQPGWRQHRRWQSDALYGVPNKQLPEPSDWEVHHTHEPCFPRYKLAARWDAGGLRKRVQEKNLRAQASRKDCARKAGLASGFGASEVPRDLREAAKRNPVVKSWVQALEEPVREFARAVNKYSSGGSGDSGDSSNDKNDIADGFEKVRREDDTEEELDTCAEANEDDVVLSEVDSEFEVILFKGRMGSRRLSGAKGFVQVVRPCEEDEEDKDEDEEPCLVLDGFGDNDSSFKRWVAHALAAYYSLESRSVTVAPAGRVVEVRAKQVTKKQKKKAAAAMLPRPMWELC</sequence>
<name>A0A0M8NAC5_ESCWE</name>
<evidence type="ECO:0000256" key="1">
    <source>
        <dbReference type="SAM" id="MobiDB-lite"/>
    </source>
</evidence>
<comment type="caution">
    <text evidence="2">The sequence shown here is derived from an EMBL/GenBank/DDBJ whole genome shotgun (WGS) entry which is preliminary data.</text>
</comment>
<dbReference type="Proteomes" id="UP000053831">
    <property type="component" value="Unassembled WGS sequence"/>
</dbReference>
<gene>
    <name evidence="2" type="ORF">ESCO_003987</name>
</gene>
<dbReference type="InterPro" id="IPR036867">
    <property type="entry name" value="R3H_dom_sf"/>
</dbReference>
<protein>
    <recommendedName>
        <fullName evidence="4">R3H-associated N-terminal domain-containing protein</fullName>
    </recommendedName>
</protein>
<dbReference type="AlphaFoldDB" id="A0A0M8NAC5"/>
<feature type="region of interest" description="Disordered" evidence="1">
    <location>
        <begin position="115"/>
        <end position="139"/>
    </location>
</feature>
<accession>A0A0M8NAC5</accession>
<keyword evidence="3" id="KW-1185">Reference proteome</keyword>
<feature type="region of interest" description="Disordered" evidence="1">
    <location>
        <begin position="295"/>
        <end position="314"/>
    </location>
</feature>
<dbReference type="SUPFAM" id="SSF82708">
    <property type="entry name" value="R3H domain"/>
    <property type="match status" value="1"/>
</dbReference>
<organism evidence="2 3">
    <name type="scientific">Escovopsis weberi</name>
    <dbReference type="NCBI Taxonomy" id="150374"/>
    <lineage>
        <taxon>Eukaryota</taxon>
        <taxon>Fungi</taxon>
        <taxon>Dikarya</taxon>
        <taxon>Ascomycota</taxon>
        <taxon>Pezizomycotina</taxon>
        <taxon>Sordariomycetes</taxon>
        <taxon>Hypocreomycetidae</taxon>
        <taxon>Hypocreales</taxon>
        <taxon>Hypocreaceae</taxon>
        <taxon>Escovopsis</taxon>
    </lineage>
</organism>
<evidence type="ECO:0000313" key="2">
    <source>
        <dbReference type="EMBL" id="KOS23291.1"/>
    </source>
</evidence>
<dbReference type="GO" id="GO:0003676">
    <property type="term" value="F:nucleic acid binding"/>
    <property type="evidence" value="ECO:0007669"/>
    <property type="project" value="InterPro"/>
</dbReference>
<evidence type="ECO:0000313" key="3">
    <source>
        <dbReference type="Proteomes" id="UP000053831"/>
    </source>
</evidence>
<evidence type="ECO:0008006" key="4">
    <source>
        <dbReference type="Google" id="ProtNLM"/>
    </source>
</evidence>